<evidence type="ECO:0000313" key="4">
    <source>
        <dbReference type="Proteomes" id="UP000007962"/>
    </source>
</evidence>
<dbReference type="Gene3D" id="3.40.630.120">
    <property type="match status" value="1"/>
</dbReference>
<dbReference type="Proteomes" id="UP000007962">
    <property type="component" value="Chromosome"/>
</dbReference>
<proteinExistence type="predicted"/>
<evidence type="ECO:0008006" key="5">
    <source>
        <dbReference type="Google" id="ProtNLM"/>
    </source>
</evidence>
<reference evidence="3 4" key="1">
    <citation type="journal article" date="2009" name="Stand. Genomic Sci.">
        <title>Complete genome sequence of Beutenbergia cavernae type strain (HKI 0122).</title>
        <authorList>
            <person name="Land M."/>
            <person name="Pukall R."/>
            <person name="Abt B."/>
            <person name="Goker M."/>
            <person name="Rohde M."/>
            <person name="Glavina Del Rio T."/>
            <person name="Tice H."/>
            <person name="Copeland A."/>
            <person name="Cheng J.F."/>
            <person name="Lucas S."/>
            <person name="Chen F."/>
            <person name="Nolan M."/>
            <person name="Bruce D."/>
            <person name="Goodwin L."/>
            <person name="Pitluck S."/>
            <person name="Ivanova N."/>
            <person name="Mavromatis K."/>
            <person name="Ovchinnikova G."/>
            <person name="Pati A."/>
            <person name="Chen A."/>
            <person name="Palaniappan K."/>
            <person name="Hauser L."/>
            <person name="Chang Y.J."/>
            <person name="Jefferies C.C."/>
            <person name="Saunders E."/>
            <person name="Brettin T."/>
            <person name="Detter J.C."/>
            <person name="Han C."/>
            <person name="Chain P."/>
            <person name="Bristow J."/>
            <person name="Eisen J.A."/>
            <person name="Markowitz V."/>
            <person name="Hugenholtz P."/>
            <person name="Kyrpides N.C."/>
            <person name="Klenk H.P."/>
            <person name="Lapidus A."/>
        </authorList>
    </citation>
    <scope>NUCLEOTIDE SEQUENCE [LARGE SCALE GENOMIC DNA]</scope>
    <source>
        <strain evidence="4">ATCC BAA-8 / DSM 12333 / NBRC 16432</strain>
    </source>
</reference>
<dbReference type="KEGG" id="bcv:Bcav_4000"/>
<evidence type="ECO:0000259" key="2">
    <source>
        <dbReference type="Pfam" id="PF18164"/>
    </source>
</evidence>
<evidence type="ECO:0000259" key="1">
    <source>
        <dbReference type="Pfam" id="PF18082"/>
    </source>
</evidence>
<dbReference type="Pfam" id="PF18164">
    <property type="entry name" value="GNAT_C"/>
    <property type="match status" value="1"/>
</dbReference>
<name>C5C5A1_BEUC1</name>
<evidence type="ECO:0000313" key="3">
    <source>
        <dbReference type="EMBL" id="ACQ82241.1"/>
    </source>
</evidence>
<sequence>MLAAAPVPGTDAWWVLERSVALVLGELGEVRTPPRLPRLDDGVAPVERYLYAWVYAACVPALRRWHAERRIDGAITTASLVDVGRQMVHTRRRQGTGGLCENTAWPGFTLGGSLVQLGRLQFERTRVGRTTAAEMTASGRPTEPGTPVLGVHVPDFSGPLDPAECDASFALARGFFAEHFPEERYDVAMCHSWLLAPQLADYLPASSNVLAFQRRFTVTQRDGEPHDDSFFTFVFGRPAGDIDSLPQDTAVQRALVAHLRSGEHWHDGHGWLAL</sequence>
<dbReference type="InterPro" id="IPR041273">
    <property type="entry name" value="NAT_N"/>
</dbReference>
<dbReference type="STRING" id="471853.Bcav_4000"/>
<dbReference type="EMBL" id="CP001618">
    <property type="protein sequence ID" value="ACQ82241.1"/>
    <property type="molecule type" value="Genomic_DNA"/>
</dbReference>
<feature type="domain" description="GNAT-like C-terminal" evidence="2">
    <location>
        <begin position="114"/>
        <end position="272"/>
    </location>
</feature>
<dbReference type="Pfam" id="PF18082">
    <property type="entry name" value="NAT_N"/>
    <property type="match status" value="1"/>
</dbReference>
<organism evidence="3 4">
    <name type="scientific">Beutenbergia cavernae (strain ATCC BAA-8 / DSM 12333 / CCUG 43141 / JCM 11478 / NBRC 16432 / NCIMB 13614 / HKI 0122)</name>
    <dbReference type="NCBI Taxonomy" id="471853"/>
    <lineage>
        <taxon>Bacteria</taxon>
        <taxon>Bacillati</taxon>
        <taxon>Actinomycetota</taxon>
        <taxon>Actinomycetes</taxon>
        <taxon>Micrococcales</taxon>
        <taxon>Beutenbergiaceae</taxon>
        <taxon>Beutenbergia</taxon>
    </lineage>
</organism>
<dbReference type="InterPro" id="IPR041644">
    <property type="entry name" value="GNAT_C"/>
</dbReference>
<dbReference type="AlphaFoldDB" id="C5C5A1"/>
<dbReference type="eggNOG" id="ENOG5030QZQ">
    <property type="taxonomic scope" value="Bacteria"/>
</dbReference>
<gene>
    <name evidence="3" type="ordered locus">Bcav_4000</name>
</gene>
<feature type="domain" description="N-acyltransferase N-terminal" evidence="1">
    <location>
        <begin position="9"/>
        <end position="102"/>
    </location>
</feature>
<dbReference type="HOGENOM" id="CLU_076574_0_0_11"/>
<accession>C5C5A1</accession>
<protein>
    <recommendedName>
        <fullName evidence="5">Acyltransferase</fullName>
    </recommendedName>
</protein>
<keyword evidence="4" id="KW-1185">Reference proteome</keyword>